<protein>
    <submittedName>
        <fullName evidence="1">Uncharacterized protein</fullName>
    </submittedName>
</protein>
<dbReference type="KEGG" id="scas:SACC_19460"/>
<sequence length="261" mass="29433">MQQSKDRFSVKDFIKIFTVSIPSEGVIVYGKGFELPAYTLERGLSSLRGKIVKISNIFDFLLIQNPYSEIPNVIAFLGNDNELYELVSGLQTLGLNGTIYYCGKTNVKPRSESISINSIDQPLCEINLSLSVLKSLVRNSTEREKRISEELSNFSDLDEWIKEKSKIFDLGLPILLSPIMIPAKSYIQGLGLNVLDYFDMNILSDVQLVYTGADMHTIRKIAFSLRSSGKRVKEILIDVDPLMAPIYLSMILFYLKGIKEV</sequence>
<accession>A0AAQ4CSZ8</accession>
<name>A0AAQ4CSZ8_9CREN</name>
<reference evidence="1 2" key="1">
    <citation type="journal article" date="2022" name="Microbiol. Resour. Announc.">
        <title>Complete Genome Sequence of the Hyperthermophilic and Acidophilic Archaeon Saccharolobus caldissimus Strain HS-3T.</title>
        <authorList>
            <person name="Sakai H.D."/>
            <person name="Kurosawa N."/>
        </authorList>
    </citation>
    <scope>NUCLEOTIDE SEQUENCE [LARGE SCALE GENOMIC DNA]</scope>
    <source>
        <strain evidence="1 2">JCM32116</strain>
    </source>
</reference>
<dbReference type="EMBL" id="AP025226">
    <property type="protein sequence ID" value="BDB98929.1"/>
    <property type="molecule type" value="Genomic_DNA"/>
</dbReference>
<evidence type="ECO:0000313" key="2">
    <source>
        <dbReference type="Proteomes" id="UP001319921"/>
    </source>
</evidence>
<gene>
    <name evidence="1" type="ORF">SACC_19460</name>
</gene>
<proteinExistence type="predicted"/>
<dbReference type="Proteomes" id="UP001319921">
    <property type="component" value="Chromosome"/>
</dbReference>
<evidence type="ECO:0000313" key="1">
    <source>
        <dbReference type="EMBL" id="BDB98929.1"/>
    </source>
</evidence>
<organism evidence="1 2">
    <name type="scientific">Saccharolobus caldissimus</name>
    <dbReference type="NCBI Taxonomy" id="1702097"/>
    <lineage>
        <taxon>Archaea</taxon>
        <taxon>Thermoproteota</taxon>
        <taxon>Thermoprotei</taxon>
        <taxon>Sulfolobales</taxon>
        <taxon>Sulfolobaceae</taxon>
        <taxon>Saccharolobus</taxon>
    </lineage>
</organism>
<keyword evidence="2" id="KW-1185">Reference proteome</keyword>
<dbReference type="AlphaFoldDB" id="A0AAQ4CSZ8"/>